<comment type="caution">
    <text evidence="2">The sequence shown here is derived from an EMBL/GenBank/DDBJ whole genome shotgun (WGS) entry which is preliminary data.</text>
</comment>
<evidence type="ECO:0000313" key="3">
    <source>
        <dbReference type="Proteomes" id="UP000315037"/>
    </source>
</evidence>
<gene>
    <name evidence="2" type="ORF">E3202_00840</name>
</gene>
<keyword evidence="1" id="KW-0812">Transmembrane</keyword>
<sequence length="185" mass="20013">MPKIRRSSSAIHIHQSQKRCLRSIDVKPFPALVVALNLVAAFAVLTSGSILFMAGTFRPLPEIAVALLAFGGCLGAFEGAVHWGFTIDRPDVILPRANPLTDRRRAWLGGGALLWFWLALCVGLLCSFKAGFLLEALGFALQFAIERIAGRWGRLPPGYQHIKLAFTVLVEIGLVLGALSPLGKV</sequence>
<dbReference type="InterPro" id="IPR021836">
    <property type="entry name" value="DUF3429"/>
</dbReference>
<feature type="transmembrane region" description="Helical" evidence="1">
    <location>
        <begin position="106"/>
        <end position="125"/>
    </location>
</feature>
<keyword evidence="1" id="KW-0472">Membrane</keyword>
<protein>
    <submittedName>
        <fullName evidence="2">DUF3429 family protein</fullName>
    </submittedName>
</protein>
<proteinExistence type="predicted"/>
<keyword evidence="3" id="KW-1185">Reference proteome</keyword>
<dbReference type="AlphaFoldDB" id="A0A506UQB7"/>
<name>A0A506UQB7_9PROT</name>
<feature type="transmembrane region" description="Helical" evidence="1">
    <location>
        <begin position="162"/>
        <end position="182"/>
    </location>
</feature>
<evidence type="ECO:0000256" key="1">
    <source>
        <dbReference type="SAM" id="Phobius"/>
    </source>
</evidence>
<evidence type="ECO:0000313" key="2">
    <source>
        <dbReference type="EMBL" id="TPW35555.1"/>
    </source>
</evidence>
<reference evidence="2 3" key="1">
    <citation type="submission" date="2019-03" db="EMBL/GenBank/DDBJ databases">
        <title>The complete genome sequence of Neokomagataea sp. Jb2 NBRC113641.</title>
        <authorList>
            <person name="Chua K.-O."/>
            <person name="Chan K.-G."/>
            <person name="See-Too W.-S."/>
        </authorList>
    </citation>
    <scope>NUCLEOTIDE SEQUENCE [LARGE SCALE GENOMIC DNA]</scope>
    <source>
        <strain evidence="2 3">Jb2</strain>
    </source>
</reference>
<keyword evidence="1" id="KW-1133">Transmembrane helix</keyword>
<dbReference type="EMBL" id="SORZ01000001">
    <property type="protein sequence ID" value="TPW35555.1"/>
    <property type="molecule type" value="Genomic_DNA"/>
</dbReference>
<dbReference type="Proteomes" id="UP000315037">
    <property type="component" value="Unassembled WGS sequence"/>
</dbReference>
<dbReference type="Pfam" id="PF11911">
    <property type="entry name" value="DUF3429"/>
    <property type="match status" value="1"/>
</dbReference>
<feature type="transmembrane region" description="Helical" evidence="1">
    <location>
        <begin position="29"/>
        <end position="57"/>
    </location>
</feature>
<accession>A0A506UQB7</accession>
<feature type="transmembrane region" description="Helical" evidence="1">
    <location>
        <begin position="63"/>
        <end position="85"/>
    </location>
</feature>
<organism evidence="2 3">
    <name type="scientific">Oecophyllibacter saccharovorans</name>
    <dbReference type="NCBI Taxonomy" id="2558360"/>
    <lineage>
        <taxon>Bacteria</taxon>
        <taxon>Pseudomonadati</taxon>
        <taxon>Pseudomonadota</taxon>
        <taxon>Alphaproteobacteria</taxon>
        <taxon>Acetobacterales</taxon>
        <taxon>Acetobacteraceae</taxon>
        <taxon>Oecophyllibacter</taxon>
    </lineage>
</organism>